<keyword evidence="1" id="KW-0175">Coiled coil</keyword>
<accession>J9DZL1</accession>
<reference evidence="3" key="1">
    <citation type="submission" date="2012-08" db="EMBL/GenBank/DDBJ databases">
        <title>The Genome Sequence of Wuchereria bancrofti.</title>
        <authorList>
            <person name="Nutman T.B."/>
            <person name="Fink D.L."/>
            <person name="Russ C."/>
            <person name="Young S."/>
            <person name="Zeng Q."/>
            <person name="Koehrsen M."/>
            <person name="Alvarado L."/>
            <person name="Berlin A."/>
            <person name="Chapman S.B."/>
            <person name="Chen Z."/>
            <person name="Freedman E."/>
            <person name="Gellesch M."/>
            <person name="Goldberg J."/>
            <person name="Griggs A."/>
            <person name="Gujja S."/>
            <person name="Heilman E.R."/>
            <person name="Heiman D."/>
            <person name="Hepburn T."/>
            <person name="Howarth C."/>
            <person name="Jen D."/>
            <person name="Larson L."/>
            <person name="Lewis B."/>
            <person name="Mehta T."/>
            <person name="Park D."/>
            <person name="Pearson M."/>
            <person name="Roberts A."/>
            <person name="Saif S."/>
            <person name="Shea T."/>
            <person name="Shenoy N."/>
            <person name="Sisk P."/>
            <person name="Stolte C."/>
            <person name="Sykes S."/>
            <person name="Walk T."/>
            <person name="White J."/>
            <person name="Yandava C."/>
            <person name="Haas B."/>
            <person name="Henn M.R."/>
            <person name="Nusbaum C."/>
            <person name="Birren B."/>
        </authorList>
    </citation>
    <scope>NUCLEOTIDE SEQUENCE [LARGE SCALE GENOMIC DNA]</scope>
    <source>
        <strain evidence="3">NA</strain>
    </source>
</reference>
<proteinExistence type="predicted"/>
<evidence type="ECO:0000313" key="2">
    <source>
        <dbReference type="EMBL" id="EJW70042.1"/>
    </source>
</evidence>
<feature type="coiled-coil region" evidence="1">
    <location>
        <begin position="2"/>
        <end position="50"/>
    </location>
</feature>
<dbReference type="AlphaFoldDB" id="J9DZL1"/>
<evidence type="ECO:0000256" key="1">
    <source>
        <dbReference type="SAM" id="Coils"/>
    </source>
</evidence>
<name>J9DZL1_WUCBA</name>
<gene>
    <name evidence="2" type="ORF">WUBG_19053</name>
</gene>
<feature type="non-terminal residue" evidence="2">
    <location>
        <position position="1"/>
    </location>
</feature>
<dbReference type="EMBL" id="ADBV01023895">
    <property type="protein sequence ID" value="EJW70042.1"/>
    <property type="molecule type" value="Genomic_DNA"/>
</dbReference>
<feature type="non-terminal residue" evidence="2">
    <location>
        <position position="61"/>
    </location>
</feature>
<evidence type="ECO:0008006" key="4">
    <source>
        <dbReference type="Google" id="ProtNLM"/>
    </source>
</evidence>
<evidence type="ECO:0000313" key="3">
    <source>
        <dbReference type="Proteomes" id="UP000004810"/>
    </source>
</evidence>
<organism evidence="2 3">
    <name type="scientific">Wuchereria bancrofti</name>
    <dbReference type="NCBI Taxonomy" id="6293"/>
    <lineage>
        <taxon>Eukaryota</taxon>
        <taxon>Metazoa</taxon>
        <taxon>Ecdysozoa</taxon>
        <taxon>Nematoda</taxon>
        <taxon>Chromadorea</taxon>
        <taxon>Rhabditida</taxon>
        <taxon>Spirurina</taxon>
        <taxon>Spiruromorpha</taxon>
        <taxon>Filarioidea</taxon>
        <taxon>Onchocercidae</taxon>
        <taxon>Wuchereria</taxon>
    </lineage>
</organism>
<dbReference type="Proteomes" id="UP000004810">
    <property type="component" value="Unassembled WGS sequence"/>
</dbReference>
<sequence>ERSQLQAQLHQVQLELDSVRTALDEESAARAEAEHKLALANTEITQWKSKFDAEVALHHEE</sequence>
<comment type="caution">
    <text evidence="2">The sequence shown here is derived from an EMBL/GenBank/DDBJ whole genome shotgun (WGS) entry which is preliminary data.</text>
</comment>
<protein>
    <recommendedName>
        <fullName evidence="4">Myosin tail domain-containing protein</fullName>
    </recommendedName>
</protein>